<dbReference type="InterPro" id="IPR009467">
    <property type="entry name" value="Glycolipid-bd_prot_put"/>
</dbReference>
<proteinExistence type="predicted"/>
<evidence type="ECO:0000313" key="1">
    <source>
        <dbReference type="EMBL" id="TRW23037.1"/>
    </source>
</evidence>
<accession>A0A552UXU1</accession>
<dbReference type="SUPFAM" id="SSF159275">
    <property type="entry name" value="PA1994-like"/>
    <property type="match status" value="1"/>
</dbReference>
<reference evidence="1 2" key="1">
    <citation type="submission" date="2019-07" db="EMBL/GenBank/DDBJ databases">
        <title>Flavobacterium sp. nov., isolated from glacier ice.</title>
        <authorList>
            <person name="Liu Q."/>
            <person name="Xin Y.-H."/>
        </authorList>
    </citation>
    <scope>NUCLEOTIDE SEQUENCE [LARGE SCALE GENOMIC DNA]</scope>
    <source>
        <strain evidence="1 2">ZT4R6</strain>
    </source>
</reference>
<evidence type="ECO:0008006" key="3">
    <source>
        <dbReference type="Google" id="ProtNLM"/>
    </source>
</evidence>
<dbReference type="AlphaFoldDB" id="A0A552UXU1"/>
<sequence>MQKSIVWEGLYYTTEEQCSINYLDGAIIVRSELEGCALTTPVYVEYVLRLGANWKVTELDINITVGETNHAYLLFRDADAKWTDANGTTYTEFSGCDFIDISLTPFTNSLPINGLQWHAGEKQQVEVLYIDVLANQLRKDTQHYTRTGLNNYTFENDGGNFIANIIVDDDGLVTSYPELFEMLKPI</sequence>
<protein>
    <recommendedName>
        <fullName evidence="3">Glycolipid-binding domain-containing protein</fullName>
    </recommendedName>
</protein>
<dbReference type="OrthoDB" id="9814791at2"/>
<comment type="caution">
    <text evidence="1">The sequence shown here is derived from an EMBL/GenBank/DDBJ whole genome shotgun (WGS) entry which is preliminary data.</text>
</comment>
<dbReference type="Pfam" id="PF06475">
    <property type="entry name" value="Glycolipid_bind"/>
    <property type="match status" value="1"/>
</dbReference>
<organism evidence="1 2">
    <name type="scientific">Flavobacterium zepuense</name>
    <dbReference type="NCBI Taxonomy" id="2593302"/>
    <lineage>
        <taxon>Bacteria</taxon>
        <taxon>Pseudomonadati</taxon>
        <taxon>Bacteroidota</taxon>
        <taxon>Flavobacteriia</taxon>
        <taxon>Flavobacteriales</taxon>
        <taxon>Flavobacteriaceae</taxon>
        <taxon>Flavobacterium</taxon>
    </lineage>
</organism>
<keyword evidence="2" id="KW-1185">Reference proteome</keyword>
<name>A0A552UXU1_9FLAO</name>
<dbReference type="RefSeq" id="WP_143374251.1">
    <property type="nucleotide sequence ID" value="NZ_VJVZ01000010.1"/>
</dbReference>
<evidence type="ECO:0000313" key="2">
    <source>
        <dbReference type="Proteomes" id="UP000320643"/>
    </source>
</evidence>
<gene>
    <name evidence="1" type="ORF">FMM05_15195</name>
</gene>
<dbReference type="EMBL" id="VJVZ01000010">
    <property type="protein sequence ID" value="TRW23037.1"/>
    <property type="molecule type" value="Genomic_DNA"/>
</dbReference>
<dbReference type="Proteomes" id="UP000320643">
    <property type="component" value="Unassembled WGS sequence"/>
</dbReference>